<sequence length="473" mass="53929">MWTKCHRFNGLLTVLPRWDKPLLYRYYGRQTVSSLFIPMMRTSDQSASASVSRKTILENAGLLKQSRPGLYYILPVALRAMYKLIKVVDEEMTRIGGSKLGTPCLIPADLWQSSGRWDTLGAEMFKLKDRHNRHYCLGPTHEESISELVGTYLNSKNMMPLRLYQIDRKFRDEIRPRLGLRRAREFWMKDMYSFDIDKEASLNSYEIICEAYVRIFNRLGLNVVKVVADSGAMGGDTSHEFHLIADDGEDEILICDQCHKAMNMETLKSGDVMAECNLCEGKQNKNIQKYRGVEIGHAFYLGTKYSKAASVTYTDENNCKVYVEMGSYGIGVTRLLDAALEVQSTCNKIRWPSVITPYNICIVPLGSPKDNSSQQLLQLAQQLYDKLAVGKLQNEVVIDDRIYLSKTVGPGTRLRQATLLGYPYLIILGKQALQKQGYIELEDQLNGSKQNIHIDNIVDHIQQVYEKRDICTL</sequence>
<evidence type="ECO:0000256" key="4">
    <source>
        <dbReference type="ARBA" id="ARBA00022741"/>
    </source>
</evidence>
<dbReference type="SUPFAM" id="SSF52954">
    <property type="entry name" value="Class II aaRS ABD-related"/>
    <property type="match status" value="1"/>
</dbReference>
<feature type="domain" description="Aminoacyl-transfer RNA synthetases class-II family profile" evidence="10">
    <location>
        <begin position="83"/>
        <end position="357"/>
    </location>
</feature>
<evidence type="ECO:0000256" key="3">
    <source>
        <dbReference type="ARBA" id="ARBA00022598"/>
    </source>
</evidence>
<dbReference type="Pfam" id="PF00587">
    <property type="entry name" value="tRNA-synt_2b"/>
    <property type="match status" value="1"/>
</dbReference>
<dbReference type="GeneID" id="6755598"/>
<dbReference type="GO" id="GO:0005739">
    <property type="term" value="C:mitochondrion"/>
    <property type="evidence" value="ECO:0000318"/>
    <property type="project" value="GO_Central"/>
</dbReference>
<dbReference type="OrthoDB" id="10267474at2759"/>
<dbReference type="eggNOG" id="KOG2324">
    <property type="taxonomic scope" value="Eukaryota"/>
</dbReference>
<dbReference type="Gene3D" id="3.30.930.10">
    <property type="entry name" value="Bira Bifunctional Protein, Domain 2"/>
    <property type="match status" value="1"/>
</dbReference>
<dbReference type="CTD" id="6755598"/>
<dbReference type="OMA" id="EICGHQE"/>
<accession>B3S0Y8</accession>
<keyword evidence="12" id="KW-1185">Reference proteome</keyword>
<dbReference type="InterPro" id="IPR033730">
    <property type="entry name" value="ProRS_core_prok"/>
</dbReference>
<dbReference type="InterPro" id="IPR002316">
    <property type="entry name" value="Pro-tRNA-ligase_IIa"/>
</dbReference>
<dbReference type="GO" id="GO:0006433">
    <property type="term" value="P:prolyl-tRNA aminoacylation"/>
    <property type="evidence" value="ECO:0000318"/>
    <property type="project" value="GO_Central"/>
</dbReference>
<dbReference type="Gene3D" id="3.40.50.800">
    <property type="entry name" value="Anticodon-binding domain"/>
    <property type="match status" value="1"/>
</dbReference>
<evidence type="ECO:0000256" key="5">
    <source>
        <dbReference type="ARBA" id="ARBA00022840"/>
    </source>
</evidence>
<gene>
    <name evidence="11" type="ORF">TRIADDRAFT_58133</name>
</gene>
<evidence type="ECO:0000256" key="7">
    <source>
        <dbReference type="ARBA" id="ARBA00023146"/>
    </source>
</evidence>
<proteinExistence type="predicted"/>
<dbReference type="PANTHER" id="PTHR42753:SF10">
    <property type="entry name" value="PROLINE--TRNA LIGASE, MITOCHONDRIAL-RELATED"/>
    <property type="match status" value="1"/>
</dbReference>
<evidence type="ECO:0000256" key="8">
    <source>
        <dbReference type="ARBA" id="ARBA00029731"/>
    </source>
</evidence>
<evidence type="ECO:0000256" key="6">
    <source>
        <dbReference type="ARBA" id="ARBA00022917"/>
    </source>
</evidence>
<dbReference type="InParanoid" id="B3S0Y8"/>
<dbReference type="HOGENOM" id="CLU_016739_4_1_1"/>
<evidence type="ECO:0000259" key="10">
    <source>
        <dbReference type="PROSITE" id="PS50862"/>
    </source>
</evidence>
<evidence type="ECO:0000256" key="2">
    <source>
        <dbReference type="ARBA" id="ARBA00022490"/>
    </source>
</evidence>
<keyword evidence="7" id="KW-0030">Aminoacyl-tRNA synthetase</keyword>
<dbReference type="PhylomeDB" id="B3S0Y8"/>
<dbReference type="KEGG" id="tad:TRIADDRAFT_58133"/>
<dbReference type="FunFam" id="3.30.930.10:FF:000167">
    <property type="entry name" value="Proline--tRNA ligase"/>
    <property type="match status" value="1"/>
</dbReference>
<dbReference type="EC" id="6.1.1.15" evidence="1"/>
<dbReference type="InterPro" id="IPR004154">
    <property type="entry name" value="Anticodon-bd"/>
</dbReference>
<keyword evidence="6" id="KW-0648">Protein biosynthesis</keyword>
<evidence type="ECO:0000313" key="11">
    <source>
        <dbReference type="EMBL" id="EDV23144.1"/>
    </source>
</evidence>
<evidence type="ECO:0000256" key="1">
    <source>
        <dbReference type="ARBA" id="ARBA00012831"/>
    </source>
</evidence>
<dbReference type="FunFam" id="3.40.50.800:FF:000079">
    <property type="entry name" value="Putative proline--tRNA ligase, mitochondrial"/>
    <property type="match status" value="1"/>
</dbReference>
<dbReference type="InterPro" id="IPR045864">
    <property type="entry name" value="aa-tRNA-synth_II/BPL/LPL"/>
</dbReference>
<dbReference type="AlphaFoldDB" id="B3S0Y8"/>
<dbReference type="PROSITE" id="PS50862">
    <property type="entry name" value="AA_TRNA_LIGASE_II"/>
    <property type="match status" value="1"/>
</dbReference>
<dbReference type="GO" id="GO:0005524">
    <property type="term" value="F:ATP binding"/>
    <property type="evidence" value="ECO:0007669"/>
    <property type="project" value="UniProtKB-KW"/>
</dbReference>
<dbReference type="PANTHER" id="PTHR42753">
    <property type="entry name" value="MITOCHONDRIAL RIBOSOME PROTEIN L39/PROLYL-TRNA LIGASE FAMILY MEMBER"/>
    <property type="match status" value="1"/>
</dbReference>
<dbReference type="InterPro" id="IPR036621">
    <property type="entry name" value="Anticodon-bd_dom_sf"/>
</dbReference>
<dbReference type="STRING" id="10228.B3S0Y8"/>
<organism evidence="11 12">
    <name type="scientific">Trichoplax adhaerens</name>
    <name type="common">Trichoplax reptans</name>
    <dbReference type="NCBI Taxonomy" id="10228"/>
    <lineage>
        <taxon>Eukaryota</taxon>
        <taxon>Metazoa</taxon>
        <taxon>Placozoa</taxon>
        <taxon>Uniplacotomia</taxon>
        <taxon>Trichoplacea</taxon>
        <taxon>Trichoplacidae</taxon>
        <taxon>Trichoplax</taxon>
    </lineage>
</organism>
<dbReference type="InterPro" id="IPR006195">
    <property type="entry name" value="aa-tRNA-synth_II"/>
</dbReference>
<dbReference type="Pfam" id="PF03129">
    <property type="entry name" value="HGTP_anticodon"/>
    <property type="match status" value="1"/>
</dbReference>
<dbReference type="SUPFAM" id="SSF55681">
    <property type="entry name" value="Class II aaRS and biotin synthetases"/>
    <property type="match status" value="1"/>
</dbReference>
<dbReference type="InterPro" id="IPR002314">
    <property type="entry name" value="aa-tRNA-synt_IIb"/>
</dbReference>
<dbReference type="RefSeq" id="XP_002114054.1">
    <property type="nucleotide sequence ID" value="XM_002114018.1"/>
</dbReference>
<evidence type="ECO:0000313" key="12">
    <source>
        <dbReference type="Proteomes" id="UP000009022"/>
    </source>
</evidence>
<comment type="catalytic activity">
    <reaction evidence="9">
        <text>tRNA(Pro) + L-proline + ATP = L-prolyl-tRNA(Pro) + AMP + diphosphate</text>
        <dbReference type="Rhea" id="RHEA:14305"/>
        <dbReference type="Rhea" id="RHEA-COMP:9700"/>
        <dbReference type="Rhea" id="RHEA-COMP:9702"/>
        <dbReference type="ChEBI" id="CHEBI:30616"/>
        <dbReference type="ChEBI" id="CHEBI:33019"/>
        <dbReference type="ChEBI" id="CHEBI:60039"/>
        <dbReference type="ChEBI" id="CHEBI:78442"/>
        <dbReference type="ChEBI" id="CHEBI:78532"/>
        <dbReference type="ChEBI" id="CHEBI:456215"/>
        <dbReference type="EC" id="6.1.1.15"/>
    </reaction>
</comment>
<keyword evidence="5" id="KW-0067">ATP-binding</keyword>
<dbReference type="EMBL" id="DS985247">
    <property type="protein sequence ID" value="EDV23144.1"/>
    <property type="molecule type" value="Genomic_DNA"/>
</dbReference>
<evidence type="ECO:0000256" key="9">
    <source>
        <dbReference type="ARBA" id="ARBA00047671"/>
    </source>
</evidence>
<dbReference type="PRINTS" id="PR01046">
    <property type="entry name" value="TRNASYNTHPRO"/>
</dbReference>
<dbReference type="GO" id="GO:0004827">
    <property type="term" value="F:proline-tRNA ligase activity"/>
    <property type="evidence" value="ECO:0000318"/>
    <property type="project" value="GO_Central"/>
</dbReference>
<dbReference type="InterPro" id="IPR050062">
    <property type="entry name" value="Pro-tRNA_synthetase"/>
</dbReference>
<dbReference type="Proteomes" id="UP000009022">
    <property type="component" value="Unassembled WGS sequence"/>
</dbReference>
<dbReference type="FunCoup" id="B3S0Y8">
    <property type="interactions" value="880"/>
</dbReference>
<name>B3S0Y8_TRIAD</name>
<keyword evidence="3" id="KW-0436">Ligase</keyword>
<keyword evidence="4" id="KW-0547">Nucleotide-binding</keyword>
<dbReference type="CDD" id="cd00779">
    <property type="entry name" value="ProRS_core_prok"/>
    <property type="match status" value="1"/>
</dbReference>
<reference evidence="11 12" key="1">
    <citation type="journal article" date="2008" name="Nature">
        <title>The Trichoplax genome and the nature of placozoans.</title>
        <authorList>
            <person name="Srivastava M."/>
            <person name="Begovic E."/>
            <person name="Chapman J."/>
            <person name="Putnam N.H."/>
            <person name="Hellsten U."/>
            <person name="Kawashima T."/>
            <person name="Kuo A."/>
            <person name="Mitros T."/>
            <person name="Salamov A."/>
            <person name="Carpenter M.L."/>
            <person name="Signorovitch A.Y."/>
            <person name="Moreno M.A."/>
            <person name="Kamm K."/>
            <person name="Grimwood J."/>
            <person name="Schmutz J."/>
            <person name="Shapiro H."/>
            <person name="Grigoriev I.V."/>
            <person name="Buss L.W."/>
            <person name="Schierwater B."/>
            <person name="Dellaporta S.L."/>
            <person name="Rokhsar D.S."/>
        </authorList>
    </citation>
    <scope>NUCLEOTIDE SEQUENCE [LARGE SCALE GENOMIC DNA]</scope>
    <source>
        <strain evidence="11 12">Grell-BS-1999</strain>
    </source>
</reference>
<protein>
    <recommendedName>
        <fullName evidence="1">proline--tRNA ligase</fullName>
        <ecNumber evidence="1">6.1.1.15</ecNumber>
    </recommendedName>
    <alternativeName>
        <fullName evidence="8">Prolyl-tRNA synthetase</fullName>
    </alternativeName>
</protein>
<keyword evidence="2" id="KW-0963">Cytoplasm</keyword>